<organism evidence="5 6">
    <name type="scientific">Leptospira interrogans serovar Pyrogenes str. L0374</name>
    <dbReference type="NCBI Taxonomy" id="1049928"/>
    <lineage>
        <taxon>Bacteria</taxon>
        <taxon>Pseudomonadati</taxon>
        <taxon>Spirochaetota</taxon>
        <taxon>Spirochaetia</taxon>
        <taxon>Leptospirales</taxon>
        <taxon>Leptospiraceae</taxon>
        <taxon>Leptospira</taxon>
    </lineage>
</organism>
<dbReference type="Gene3D" id="3.50.50.60">
    <property type="entry name" value="FAD/NAD(P)-binding domain"/>
    <property type="match status" value="1"/>
</dbReference>
<dbReference type="PANTHER" id="PTHR42917">
    <property type="entry name" value="2,4-DIENOYL-COA REDUCTASE"/>
    <property type="match status" value="1"/>
</dbReference>
<keyword evidence="4" id="KW-0560">Oxidoreductase</keyword>
<name>M6KXN3_LEPIR</name>
<comment type="cofactor">
    <cofactor evidence="1">
        <name>FMN</name>
        <dbReference type="ChEBI" id="CHEBI:58210"/>
    </cofactor>
</comment>
<comment type="caution">
    <text evidence="5">The sequence shown here is derived from an EMBL/GenBank/DDBJ whole genome shotgun (WGS) entry which is preliminary data.</text>
</comment>
<dbReference type="SUPFAM" id="SSF51905">
    <property type="entry name" value="FAD/NAD(P)-binding domain"/>
    <property type="match status" value="1"/>
</dbReference>
<evidence type="ECO:0000313" key="5">
    <source>
        <dbReference type="EMBL" id="EMN32547.1"/>
    </source>
</evidence>
<evidence type="ECO:0000256" key="1">
    <source>
        <dbReference type="ARBA" id="ARBA00001917"/>
    </source>
</evidence>
<dbReference type="GO" id="GO:0016491">
    <property type="term" value="F:oxidoreductase activity"/>
    <property type="evidence" value="ECO:0007669"/>
    <property type="project" value="UniProtKB-KW"/>
</dbReference>
<dbReference type="EMBL" id="AHMZ02000027">
    <property type="protein sequence ID" value="EMN32547.1"/>
    <property type="molecule type" value="Genomic_DNA"/>
</dbReference>
<evidence type="ECO:0000256" key="3">
    <source>
        <dbReference type="ARBA" id="ARBA00022643"/>
    </source>
</evidence>
<dbReference type="PANTHER" id="PTHR42917:SF2">
    <property type="entry name" value="2,4-DIENOYL-COA REDUCTASE [(2E)-ENOYL-COA-PRODUCING]"/>
    <property type="match status" value="1"/>
</dbReference>
<accession>M6KXN3</accession>
<dbReference type="InterPro" id="IPR036188">
    <property type="entry name" value="FAD/NAD-bd_sf"/>
</dbReference>
<dbReference type="Proteomes" id="UP000012137">
    <property type="component" value="Unassembled WGS sequence"/>
</dbReference>
<dbReference type="AlphaFoldDB" id="M6KXN3"/>
<keyword evidence="2" id="KW-0285">Flavoprotein</keyword>
<keyword evidence="3" id="KW-0288">FMN</keyword>
<proteinExistence type="predicted"/>
<gene>
    <name evidence="5" type="ORF">LEP1GSC083_1947</name>
</gene>
<reference evidence="5 6" key="1">
    <citation type="submission" date="2013-01" db="EMBL/GenBank/DDBJ databases">
        <authorList>
            <person name="Harkins D.M."/>
            <person name="Durkin A.S."/>
            <person name="Brinkac L.M."/>
            <person name="Haft D.H."/>
            <person name="Selengut J.D."/>
            <person name="Sanka R."/>
            <person name="DePew J."/>
            <person name="Purushe J."/>
            <person name="Peacock S.J."/>
            <person name="Thaipadungpanit J."/>
            <person name="Wuthiekanun V.W."/>
            <person name="Day N.P."/>
            <person name="Vinetz J.M."/>
            <person name="Sutton G.G."/>
            <person name="Nierman W.C."/>
            <person name="Fouts D.E."/>
        </authorList>
    </citation>
    <scope>NUCLEOTIDE SEQUENCE [LARGE SCALE GENOMIC DNA]</scope>
    <source>
        <strain evidence="5 6">L0374</strain>
    </source>
</reference>
<protein>
    <submittedName>
        <fullName evidence="5">Uncharacterized protein</fullName>
    </submittedName>
</protein>
<evidence type="ECO:0000256" key="4">
    <source>
        <dbReference type="ARBA" id="ARBA00023002"/>
    </source>
</evidence>
<evidence type="ECO:0000256" key="2">
    <source>
        <dbReference type="ARBA" id="ARBA00022630"/>
    </source>
</evidence>
<dbReference type="Gene3D" id="3.40.50.720">
    <property type="entry name" value="NAD(P)-binding Rossmann-like Domain"/>
    <property type="match status" value="1"/>
</dbReference>
<evidence type="ECO:0000313" key="6">
    <source>
        <dbReference type="Proteomes" id="UP000012137"/>
    </source>
</evidence>
<dbReference type="InterPro" id="IPR051793">
    <property type="entry name" value="NADH:flavin_oxidoreductase"/>
</dbReference>
<sequence length="107" mass="11511">MGATTAWALLQELESKEVGFYTSLSYKEVTDQGLVIETKKDGAQTIECDSIILCAGQLSEVSLYEEFKSKVPEIPSYLIGGAKDASGIDAKRAMLEGFEAAIEIGVN</sequence>